<feature type="domain" description="Homing endonuclease LAGLIDADG" evidence="2">
    <location>
        <begin position="1"/>
        <end position="137"/>
    </location>
</feature>
<dbReference type="Gene3D" id="3.10.28.10">
    <property type="entry name" value="Homing endonucleases"/>
    <property type="match status" value="2"/>
</dbReference>
<evidence type="ECO:0000313" key="3">
    <source>
        <dbReference type="EMBL" id="QGI25004.1"/>
    </source>
</evidence>
<dbReference type="Pfam" id="PF03161">
    <property type="entry name" value="LAGLIDADG_2"/>
    <property type="match status" value="1"/>
</dbReference>
<dbReference type="RefSeq" id="YP_009711346.1">
    <property type="nucleotide sequence ID" value="NC_045229.1"/>
</dbReference>
<proteinExistence type="predicted"/>
<keyword evidence="3" id="KW-0496">Mitochondrion</keyword>
<organism evidence="3">
    <name type="scientific">Russula griseocarnosa</name>
    <dbReference type="NCBI Taxonomy" id="466936"/>
    <lineage>
        <taxon>Eukaryota</taxon>
        <taxon>Fungi</taxon>
        <taxon>Dikarya</taxon>
        <taxon>Basidiomycota</taxon>
        <taxon>Agaricomycotina</taxon>
        <taxon>Agaricomycetes</taxon>
        <taxon>Russulales</taxon>
        <taxon>Russulaceae</taxon>
        <taxon>Russula</taxon>
    </lineage>
</organism>
<gene>
    <name evidence="3" type="primary">orf154</name>
</gene>
<evidence type="ECO:0000256" key="1">
    <source>
        <dbReference type="ARBA" id="ARBA00002670"/>
    </source>
</evidence>
<dbReference type="SUPFAM" id="SSF55608">
    <property type="entry name" value="Homing endonucleases"/>
    <property type="match status" value="1"/>
</dbReference>
<dbReference type="InterPro" id="IPR027434">
    <property type="entry name" value="Homing_endonucl"/>
</dbReference>
<dbReference type="EMBL" id="MN427435">
    <property type="protein sequence ID" value="QGI25004.1"/>
    <property type="molecule type" value="Genomic_DNA"/>
</dbReference>
<dbReference type="InterPro" id="IPR004860">
    <property type="entry name" value="LAGLIDADG_dom"/>
</dbReference>
<name>A0A649UDN0_9AGAM</name>
<accession>A0A649UDN0</accession>
<protein>
    <recommendedName>
        <fullName evidence="2">Homing endonuclease LAGLIDADG domain-containing protein</fullName>
    </recommendedName>
</protein>
<reference evidence="3" key="1">
    <citation type="submission" date="2019-09" db="EMBL/GenBank/DDBJ databases">
        <title>The complete mitochondrial genome of a wild edible mushroom, Russula griseocarnosa.</title>
        <authorList>
            <person name="Yu F."/>
        </authorList>
    </citation>
    <scope>NUCLEOTIDE SEQUENCE</scope>
</reference>
<sequence length="154" mass="18050">MFLHKLFSELGYCNFKLPIITTRLGNKGKIIKIAKFSTWTYSSFNWIYELWYDKKIKHVPKCIDKNLTSLALAIWIMNDGTKVNKSLKFCTNSFSYNDCLLLIKTLNNNFNIKASIQSTGKKDQYLIYIWKESMTDLINIVSPNIIPEMKYKLI</sequence>
<evidence type="ECO:0000259" key="2">
    <source>
        <dbReference type="Pfam" id="PF03161"/>
    </source>
</evidence>
<dbReference type="GeneID" id="42439337"/>
<comment type="function">
    <text evidence="1">Mitochondrial DNA endonuclease involved in intron homing.</text>
</comment>
<geneLocation type="mitochondrion" evidence="3"/>
<dbReference type="GO" id="GO:0004519">
    <property type="term" value="F:endonuclease activity"/>
    <property type="evidence" value="ECO:0007669"/>
    <property type="project" value="InterPro"/>
</dbReference>
<dbReference type="AlphaFoldDB" id="A0A649UDN0"/>